<dbReference type="EMBL" id="MAJD01000002">
    <property type="protein sequence ID" value="OBX33908.1"/>
    <property type="molecule type" value="Genomic_DNA"/>
</dbReference>
<dbReference type="Proteomes" id="UP000092504">
    <property type="component" value="Unassembled WGS sequence"/>
</dbReference>
<comment type="caution">
    <text evidence="1">The sequence shown here is derived from an EMBL/GenBank/DDBJ whole genome shotgun (WGS) entry which is preliminary data.</text>
</comment>
<proteinExistence type="predicted"/>
<evidence type="ECO:0000313" key="1">
    <source>
        <dbReference type="EMBL" id="OBX33908.1"/>
    </source>
</evidence>
<dbReference type="AlphaFoldDB" id="A0A1B8NVB4"/>
<sequence>MSVDLYQAREAIRRCRGLRDRGAVEAVLRGEFQSWLRRIFPSQEDEHWLNHYGEGAEARAQVGIAGGVAANRFIDNLIGSTTIEYEADLRIAAKRDEGFGQVREHTAGLIRRGVPVSQVRGILSDTVDWYAYDVELDPDVEPGECTVDDINLIEVERFEPAADDELTAQRLTLFLRRHLARERSRPLVADNLAFDLGLESTAYKRNVDTLTTLVETGREIDSSIALATNLWSRFVDHLEGVGGGFRSGPYVDEVYLNLLSRLLSANALAGTAIVSDDDELREILNGGFFRDAYQLDNLVEKDYFGWITETAHVSKFLQVAREIQRDLYAYDFSWRADEDLFGRLMAQLARRSQRKLLGQEWTPAWLARHLAERCLDGLPEGKLPR</sequence>
<organism evidence="1 2">
    <name type="scientific">Halomonas elongata</name>
    <dbReference type="NCBI Taxonomy" id="2746"/>
    <lineage>
        <taxon>Bacteria</taxon>
        <taxon>Pseudomonadati</taxon>
        <taxon>Pseudomonadota</taxon>
        <taxon>Gammaproteobacteria</taxon>
        <taxon>Oceanospirillales</taxon>
        <taxon>Halomonadaceae</taxon>
        <taxon>Halomonas</taxon>
    </lineage>
</organism>
<reference evidence="1 2" key="1">
    <citation type="submission" date="2016-06" db="EMBL/GenBank/DDBJ databases">
        <title>Genome sequence of halotolerant plant growth promoting strain of Halomonas elongata HEK1 isolated from salterns of Rann of Kutch, Gujarat, India.</title>
        <authorList>
            <person name="Gaba S."/>
            <person name="Singh R.N."/>
            <person name="Abrol S."/>
            <person name="Kaushik R."/>
            <person name="Saxena A.K."/>
        </authorList>
    </citation>
    <scope>NUCLEOTIDE SEQUENCE [LARGE SCALE GENOMIC DNA]</scope>
    <source>
        <strain evidence="1 2">HEK1</strain>
    </source>
</reference>
<protein>
    <submittedName>
        <fullName evidence="1">Uncharacterized protein</fullName>
    </submittedName>
</protein>
<accession>A0A1B8NVB4</accession>
<name>A0A1B8NVB4_HALEL</name>
<dbReference type="PATRIC" id="fig|2746.7.peg.3031"/>
<evidence type="ECO:0000313" key="2">
    <source>
        <dbReference type="Proteomes" id="UP000092504"/>
    </source>
</evidence>
<gene>
    <name evidence="1" type="ORF">A8U91_02951</name>
</gene>